<keyword evidence="1" id="KW-0175">Coiled coil</keyword>
<dbReference type="Gene3D" id="3.40.50.150">
    <property type="entry name" value="Vaccinia Virus protein VP39"/>
    <property type="match status" value="1"/>
</dbReference>
<dbReference type="Proteomes" id="UP000297713">
    <property type="component" value="Unassembled WGS sequence"/>
</dbReference>
<dbReference type="RefSeq" id="WP_134440780.1">
    <property type="nucleotide sequence ID" value="NZ_LXQC01000176.1"/>
</dbReference>
<evidence type="ECO:0000313" key="3">
    <source>
        <dbReference type="Proteomes" id="UP000297713"/>
    </source>
</evidence>
<dbReference type="SUPFAM" id="SSF53335">
    <property type="entry name" value="S-adenosyl-L-methionine-dependent methyltransferases"/>
    <property type="match status" value="1"/>
</dbReference>
<sequence length="273" mass="31977">MNKQPVVSLSNKLSYDKTTRNHYLSGASHIKCPFIRKLFYETALSIFEDIKVSCPKPRVLDLGAGEGTITKVWLEMGAKVTAVDISENRLKQLEEACKDYENNLEIICMDVFKYLEDNRQKRYELVSAVGFLHHVQDYLSLIQKAIFMIESNGYFFSFEDPLFVKTLGFYSFFLSKLLYYCWRITRGDIIGGLYRKWRRMFFGYKDDLYDNTEYHAIRLGVNQGSIINLLTEEGFSCILNSYFSNQSPFLQLLGTNLNIKNYFYIIAKRRQRL</sequence>
<protein>
    <recommendedName>
        <fullName evidence="4">SAM-dependent methyltransferase</fullName>
    </recommendedName>
</protein>
<dbReference type="EMBL" id="LXQC01000176">
    <property type="protein sequence ID" value="TFE66583.1"/>
    <property type="molecule type" value="Genomic_DNA"/>
</dbReference>
<evidence type="ECO:0000313" key="2">
    <source>
        <dbReference type="EMBL" id="TFE66583.1"/>
    </source>
</evidence>
<feature type="coiled-coil region" evidence="1">
    <location>
        <begin position="83"/>
        <end position="110"/>
    </location>
</feature>
<reference evidence="2 3" key="1">
    <citation type="submission" date="2016-05" db="EMBL/GenBank/DDBJ databases">
        <title>Diversity and Homogeneity among Thermoacidophilic Verrucomicrobia Methanotrophs Linked with Geographical Origin.</title>
        <authorList>
            <person name="Erikstad H.-A."/>
            <person name="Smestad N.B."/>
            <person name="Ceballos R.M."/>
            <person name="Birkeland N.-K."/>
        </authorList>
    </citation>
    <scope>NUCLEOTIDE SEQUENCE [LARGE SCALE GENOMIC DNA]</scope>
    <source>
        <strain evidence="2 3">Phi</strain>
    </source>
</reference>
<dbReference type="Pfam" id="PF13489">
    <property type="entry name" value="Methyltransf_23"/>
    <property type="match status" value="1"/>
</dbReference>
<dbReference type="GO" id="GO:0016740">
    <property type="term" value="F:transferase activity"/>
    <property type="evidence" value="ECO:0007669"/>
    <property type="project" value="UniProtKB-KW"/>
</dbReference>
<evidence type="ECO:0000256" key="1">
    <source>
        <dbReference type="SAM" id="Coils"/>
    </source>
</evidence>
<accession>A0A4Y8P7X5</accession>
<organism evidence="2 3">
    <name type="scientific">Methylacidiphilum caldifontis</name>
    <dbReference type="NCBI Taxonomy" id="2795386"/>
    <lineage>
        <taxon>Bacteria</taxon>
        <taxon>Pseudomonadati</taxon>
        <taxon>Verrucomicrobiota</taxon>
        <taxon>Methylacidiphilae</taxon>
        <taxon>Methylacidiphilales</taxon>
        <taxon>Methylacidiphilaceae</taxon>
        <taxon>Methylacidiphilum (ex Ratnadevi et al. 2023)</taxon>
    </lineage>
</organism>
<dbReference type="PANTHER" id="PTHR43861">
    <property type="entry name" value="TRANS-ACONITATE 2-METHYLTRANSFERASE-RELATED"/>
    <property type="match status" value="1"/>
</dbReference>
<comment type="caution">
    <text evidence="2">The sequence shown here is derived from an EMBL/GenBank/DDBJ whole genome shotgun (WGS) entry which is preliminary data.</text>
</comment>
<gene>
    <name evidence="2" type="ORF">A7Q10_02070</name>
</gene>
<dbReference type="InterPro" id="IPR029063">
    <property type="entry name" value="SAM-dependent_MTases_sf"/>
</dbReference>
<keyword evidence="3" id="KW-1185">Reference proteome</keyword>
<dbReference type="AlphaFoldDB" id="A0A4Y8P7X5"/>
<evidence type="ECO:0008006" key="4">
    <source>
        <dbReference type="Google" id="ProtNLM"/>
    </source>
</evidence>
<proteinExistence type="predicted"/>
<dbReference type="CDD" id="cd02440">
    <property type="entry name" value="AdoMet_MTases"/>
    <property type="match status" value="1"/>
</dbReference>
<name>A0A4Y8P7X5_9BACT</name>
<dbReference type="OrthoDB" id="9791837at2"/>